<gene>
    <name evidence="1" type="ORF">ABEB36_015391</name>
</gene>
<organism evidence="1 2">
    <name type="scientific">Hypothenemus hampei</name>
    <name type="common">Coffee berry borer</name>
    <dbReference type="NCBI Taxonomy" id="57062"/>
    <lineage>
        <taxon>Eukaryota</taxon>
        <taxon>Metazoa</taxon>
        <taxon>Ecdysozoa</taxon>
        <taxon>Arthropoda</taxon>
        <taxon>Hexapoda</taxon>
        <taxon>Insecta</taxon>
        <taxon>Pterygota</taxon>
        <taxon>Neoptera</taxon>
        <taxon>Endopterygota</taxon>
        <taxon>Coleoptera</taxon>
        <taxon>Polyphaga</taxon>
        <taxon>Cucujiformia</taxon>
        <taxon>Curculionidae</taxon>
        <taxon>Scolytinae</taxon>
        <taxon>Hypothenemus</taxon>
    </lineage>
</organism>
<dbReference type="Proteomes" id="UP001566132">
    <property type="component" value="Unassembled WGS sequence"/>
</dbReference>
<name>A0ABD1E023_HYPHA</name>
<evidence type="ECO:0000313" key="2">
    <source>
        <dbReference type="Proteomes" id="UP001566132"/>
    </source>
</evidence>
<comment type="caution">
    <text evidence="1">The sequence shown here is derived from an EMBL/GenBank/DDBJ whole genome shotgun (WGS) entry which is preliminary data.</text>
</comment>
<keyword evidence="2" id="KW-1185">Reference proteome</keyword>
<sequence>MLQSMETIELALYKKTQRFPRDPLPVSITSSRELRGCASVKKMENPGKKLIF</sequence>
<accession>A0ABD1E023</accession>
<proteinExistence type="predicted"/>
<protein>
    <submittedName>
        <fullName evidence="1">Uncharacterized protein</fullName>
    </submittedName>
</protein>
<dbReference type="AlphaFoldDB" id="A0ABD1E023"/>
<reference evidence="1 2" key="1">
    <citation type="submission" date="2024-05" db="EMBL/GenBank/DDBJ databases">
        <title>Genetic variation in Jamaican populations of the coffee berry borer (Hypothenemus hampei).</title>
        <authorList>
            <person name="Errbii M."/>
            <person name="Myrie A."/>
        </authorList>
    </citation>
    <scope>NUCLEOTIDE SEQUENCE [LARGE SCALE GENOMIC DNA]</scope>
    <source>
        <strain evidence="1">JA-Hopewell-2020-01-JO</strain>
        <tissue evidence="1">Whole body</tissue>
    </source>
</reference>
<evidence type="ECO:0000313" key="1">
    <source>
        <dbReference type="EMBL" id="KAL1488016.1"/>
    </source>
</evidence>
<dbReference type="EMBL" id="JBDJPC010000016">
    <property type="protein sequence ID" value="KAL1488016.1"/>
    <property type="molecule type" value="Genomic_DNA"/>
</dbReference>